<gene>
    <name evidence="3" type="ORF">B9G79_05030</name>
</gene>
<feature type="signal peptide" evidence="1">
    <location>
        <begin position="1"/>
        <end position="29"/>
    </location>
</feature>
<organism evidence="3 4">
    <name type="scientific">Bdellovibrio bacteriovorus</name>
    <dbReference type="NCBI Taxonomy" id="959"/>
    <lineage>
        <taxon>Bacteria</taxon>
        <taxon>Pseudomonadati</taxon>
        <taxon>Bdellovibrionota</taxon>
        <taxon>Bdellovibrionia</taxon>
        <taxon>Bdellovibrionales</taxon>
        <taxon>Pseudobdellovibrionaceae</taxon>
        <taxon>Bdellovibrio</taxon>
    </lineage>
</organism>
<dbReference type="AlphaFoldDB" id="A0A1Z3N6B2"/>
<dbReference type="Gene3D" id="3.10.620.30">
    <property type="match status" value="1"/>
</dbReference>
<evidence type="ECO:0000313" key="4">
    <source>
        <dbReference type="Proteomes" id="UP000197003"/>
    </source>
</evidence>
<feature type="domain" description="Protein glutaminase" evidence="2">
    <location>
        <begin position="83"/>
        <end position="191"/>
    </location>
</feature>
<evidence type="ECO:0000256" key="1">
    <source>
        <dbReference type="SAM" id="SignalP"/>
    </source>
</evidence>
<evidence type="ECO:0000313" key="3">
    <source>
        <dbReference type="EMBL" id="ASD62977.1"/>
    </source>
</evidence>
<evidence type="ECO:0000259" key="2">
    <source>
        <dbReference type="Pfam" id="PF18626"/>
    </source>
</evidence>
<name>A0A1Z3N6B2_BDEBC</name>
<accession>A0A1Z3N6B2</accession>
<protein>
    <recommendedName>
        <fullName evidence="2">Protein glutaminase domain-containing protein</fullName>
    </recommendedName>
</protein>
<dbReference type="OrthoDB" id="5291157at2"/>
<reference evidence="3 4" key="1">
    <citation type="submission" date="2017-04" db="EMBL/GenBank/DDBJ databases">
        <title>Whole genome sequence of Bdellovibrio bacteriovorus strain SSB218315.</title>
        <authorList>
            <person name="Oyedara O."/>
            <person name="Rodriguez-Perez M.A."/>
        </authorList>
    </citation>
    <scope>NUCLEOTIDE SEQUENCE [LARGE SCALE GENOMIC DNA]</scope>
    <source>
        <strain evidence="3 4">SSB218315</strain>
    </source>
</reference>
<proteinExistence type="predicted"/>
<dbReference type="Pfam" id="PF18626">
    <property type="entry name" value="Gln_deamidase_2"/>
    <property type="match status" value="1"/>
</dbReference>
<sequence length="267" mass="30030">MPEGCPAEKIPMGKIILPLLLLFCQAGFAADDLSSFAANLDSTLRYLNNRENVPCKTEKPTEAKVATATLQGDKATVMSEADAQKLFSELKSNGDIPFEFSIAGCEERAHEMSRLMLLKGITPLKVFASVNEDESPRLRRPNPTKNGMTVDWKYHVAPVVLVKKGSELVPYVMDPSLEKKAVPVSEWQATMTRHNPKMKVNLKFTPAATYNDAGTIRVNFKDNDFNKSVQGTLKEYKVRSKEVDGEDNLWFELMRNEERMMMIDEGY</sequence>
<dbReference type="EMBL" id="CP020946">
    <property type="protein sequence ID" value="ASD62977.1"/>
    <property type="molecule type" value="Genomic_DNA"/>
</dbReference>
<dbReference type="InterPro" id="IPR041325">
    <property type="entry name" value="Gln_deamidase_2"/>
</dbReference>
<feature type="chain" id="PRO_5012531896" description="Protein glutaminase domain-containing protein" evidence="1">
    <location>
        <begin position="30"/>
        <end position="267"/>
    </location>
</feature>
<keyword evidence="1" id="KW-0732">Signal</keyword>
<dbReference type="Proteomes" id="UP000197003">
    <property type="component" value="Chromosome"/>
</dbReference>